<feature type="region of interest" description="Disordered" evidence="7">
    <location>
        <begin position="1"/>
        <end position="28"/>
    </location>
</feature>
<dbReference type="AlphaFoldDB" id="A0A8C5LP25"/>
<dbReference type="InterPro" id="IPR039008">
    <property type="entry name" value="IF_rod_dom"/>
</dbReference>
<evidence type="ECO:0000256" key="1">
    <source>
        <dbReference type="ARBA" id="ARBA00022754"/>
    </source>
</evidence>
<dbReference type="PANTHER" id="PTHR45721">
    <property type="entry name" value="LAMIN DM0-RELATED"/>
    <property type="match status" value="1"/>
</dbReference>
<dbReference type="OrthoDB" id="102442at2759"/>
<dbReference type="GO" id="GO:0006998">
    <property type="term" value="P:nuclear envelope organization"/>
    <property type="evidence" value="ECO:0007669"/>
    <property type="project" value="TreeGrafter"/>
</dbReference>
<feature type="coiled-coil region" evidence="6">
    <location>
        <begin position="39"/>
        <end position="221"/>
    </location>
</feature>
<feature type="domain" description="IF rod" evidence="9">
    <location>
        <begin position="35"/>
        <end position="391"/>
    </location>
</feature>
<keyword evidence="1 5" id="KW-0403">Intermediate filament</keyword>
<comment type="subcellular location">
    <subcellularLocation>
        <location evidence="4">Nucleus lamina</location>
    </subcellularLocation>
</comment>
<dbReference type="PANTHER" id="PTHR45721:SF2">
    <property type="entry name" value="LAMIN-B2"/>
    <property type="match status" value="1"/>
</dbReference>
<dbReference type="PROSITE" id="PS51841">
    <property type="entry name" value="LTD"/>
    <property type="match status" value="1"/>
</dbReference>
<dbReference type="SMART" id="SM01391">
    <property type="entry name" value="Filament"/>
    <property type="match status" value="1"/>
</dbReference>
<keyword evidence="3" id="KW-0636">Prenylation</keyword>
<gene>
    <name evidence="10" type="primary">LMNB2</name>
</gene>
<accession>A0A8C5LP25</accession>
<dbReference type="GeneTree" id="ENSGT00940000160274"/>
<sequence length="625" mass="70990">MASTTPSRSSSAAFQSPGRGSSTPLSPTRITRLQEKEELRHLNDRLAVYIDRVRSLELENDSLMVKISEKEEVTTREVTGVKALFESELADARRVLDETARDRARLQIDVGKYKSELEELAKNYKKKDADLTTAQGRIKDLESLFQRSELELGAAINEKRHLEADLADLRAQLAKAEDAHAVAKKQLEKETLMRVDLTNRCQSLQEELDFRKNVYEEESRETRKRRERRVVEVDRGQHYDYESKLALALEELRRQHDEQVSEYKLELENTYQAKLDNFKRSSDHNDKAANTAREELTEARMRIETLSYQLSGLQKQASAAADRIHELEELLSSDRDKYRILLDSKEREIANMRDQIQQQLSEYQELLDVKLALDMEINAYRKLLEGEEERLKLSPGSQSHVTVSRATSSSSSAATRTSRSKRKRVETELREEGSVALAASRLGASASSFTGAEGLSTTVSSGHRSSRFHISQQATDTGSISIEEIDLEGKFVHLKNNSDKDQSLGNWRLKRKIGDEEEIVYKFTPKYVLKAGQSVKIYGADAGVAHSPPSVLVWKNQSAWGTGSHIRTYLVNTEEEEVAVRTVTKTTSVNVEEEEEEEEETEFGEEDLFHQQGDPRTSARGCLIM</sequence>
<dbReference type="Pfam" id="PF00932">
    <property type="entry name" value="LTD"/>
    <property type="match status" value="1"/>
</dbReference>
<dbReference type="GO" id="GO:0005882">
    <property type="term" value="C:intermediate filament"/>
    <property type="evidence" value="ECO:0007669"/>
    <property type="project" value="UniProtKB-KW"/>
</dbReference>
<dbReference type="GO" id="GO:0090435">
    <property type="term" value="P:protein localization to nuclear envelope"/>
    <property type="evidence" value="ECO:0007669"/>
    <property type="project" value="TreeGrafter"/>
</dbReference>
<dbReference type="InterPro" id="IPR018039">
    <property type="entry name" value="IF_conserved"/>
</dbReference>
<evidence type="ECO:0000259" key="9">
    <source>
        <dbReference type="PROSITE" id="PS51842"/>
    </source>
</evidence>
<dbReference type="InterPro" id="IPR001322">
    <property type="entry name" value="Lamin_tail_dom"/>
</dbReference>
<feature type="coiled-coil region" evidence="6">
    <location>
        <begin position="246"/>
        <end position="369"/>
    </location>
</feature>
<dbReference type="Pfam" id="PF00038">
    <property type="entry name" value="Filament"/>
    <property type="match status" value="1"/>
</dbReference>
<dbReference type="GO" id="GO:0005652">
    <property type="term" value="C:nuclear lamina"/>
    <property type="evidence" value="ECO:0007669"/>
    <property type="project" value="UniProtKB-SubCell"/>
</dbReference>
<dbReference type="GO" id="GO:0005200">
    <property type="term" value="F:structural constituent of cytoskeleton"/>
    <property type="evidence" value="ECO:0007669"/>
    <property type="project" value="TreeGrafter"/>
</dbReference>
<keyword evidence="11" id="KW-1185">Reference proteome</keyword>
<feature type="domain" description="LTD" evidence="8">
    <location>
        <begin position="468"/>
        <end position="585"/>
    </location>
</feature>
<keyword evidence="3" id="KW-0449">Lipoprotein</keyword>
<evidence type="ECO:0000256" key="5">
    <source>
        <dbReference type="RuleBase" id="RU000685"/>
    </source>
</evidence>
<dbReference type="Proteomes" id="UP000694569">
    <property type="component" value="Unplaced"/>
</dbReference>
<evidence type="ECO:0000256" key="2">
    <source>
        <dbReference type="ARBA" id="ARBA00023054"/>
    </source>
</evidence>
<dbReference type="Gene3D" id="1.20.5.170">
    <property type="match status" value="1"/>
</dbReference>
<evidence type="ECO:0000313" key="11">
    <source>
        <dbReference type="Proteomes" id="UP000694569"/>
    </source>
</evidence>
<dbReference type="Gene3D" id="1.20.5.1160">
    <property type="entry name" value="Vasodilator-stimulated phosphoprotein"/>
    <property type="match status" value="1"/>
</dbReference>
<dbReference type="SUPFAM" id="SSF74853">
    <property type="entry name" value="Lamin A/C globular tail domain"/>
    <property type="match status" value="1"/>
</dbReference>
<dbReference type="Ensembl" id="ENSLLET00000002181.1">
    <property type="protein sequence ID" value="ENSLLEP00000002091.1"/>
    <property type="gene ID" value="ENSLLEG00000001327.1"/>
</dbReference>
<dbReference type="PROSITE" id="PS51842">
    <property type="entry name" value="IF_ROD_2"/>
    <property type="match status" value="1"/>
</dbReference>
<dbReference type="GO" id="GO:0031507">
    <property type="term" value="P:heterochromatin formation"/>
    <property type="evidence" value="ECO:0007669"/>
    <property type="project" value="TreeGrafter"/>
</dbReference>
<evidence type="ECO:0000256" key="4">
    <source>
        <dbReference type="ARBA" id="ARBA00024186"/>
    </source>
</evidence>
<name>A0A8C5LP25_9ANUR</name>
<organism evidence="10 11">
    <name type="scientific">Leptobrachium leishanense</name>
    <name type="common">Leishan spiny toad</name>
    <dbReference type="NCBI Taxonomy" id="445787"/>
    <lineage>
        <taxon>Eukaryota</taxon>
        <taxon>Metazoa</taxon>
        <taxon>Chordata</taxon>
        <taxon>Craniata</taxon>
        <taxon>Vertebrata</taxon>
        <taxon>Euteleostomi</taxon>
        <taxon>Amphibia</taxon>
        <taxon>Batrachia</taxon>
        <taxon>Anura</taxon>
        <taxon>Pelobatoidea</taxon>
        <taxon>Megophryidae</taxon>
        <taxon>Leptobrachium</taxon>
    </lineage>
</organism>
<feature type="region of interest" description="Disordered" evidence="7">
    <location>
        <begin position="587"/>
        <end position="625"/>
    </location>
</feature>
<protein>
    <submittedName>
        <fullName evidence="10">Lamin B2</fullName>
    </submittedName>
</protein>
<comment type="similarity">
    <text evidence="5">Belongs to the intermediate filament family.</text>
</comment>
<evidence type="ECO:0000256" key="3">
    <source>
        <dbReference type="ARBA" id="ARBA00023289"/>
    </source>
</evidence>
<dbReference type="Gene3D" id="2.60.40.1260">
    <property type="entry name" value="Lamin Tail domain"/>
    <property type="match status" value="1"/>
</dbReference>
<dbReference type="SUPFAM" id="SSF64593">
    <property type="entry name" value="Intermediate filament protein, coiled coil region"/>
    <property type="match status" value="2"/>
</dbReference>
<evidence type="ECO:0000259" key="8">
    <source>
        <dbReference type="PROSITE" id="PS51841"/>
    </source>
</evidence>
<evidence type="ECO:0000313" key="10">
    <source>
        <dbReference type="Ensembl" id="ENSLLEP00000002091.1"/>
    </source>
</evidence>
<dbReference type="InterPro" id="IPR036415">
    <property type="entry name" value="Lamin_tail_dom_sf"/>
</dbReference>
<dbReference type="GO" id="GO:0051664">
    <property type="term" value="P:nuclear pore localization"/>
    <property type="evidence" value="ECO:0007669"/>
    <property type="project" value="TreeGrafter"/>
</dbReference>
<dbReference type="GO" id="GO:0007097">
    <property type="term" value="P:nuclear migration"/>
    <property type="evidence" value="ECO:0007669"/>
    <property type="project" value="TreeGrafter"/>
</dbReference>
<feature type="compositionally biased region" description="Low complexity" evidence="7">
    <location>
        <begin position="1"/>
        <end position="13"/>
    </location>
</feature>
<keyword evidence="2 6" id="KW-0175">Coiled coil</keyword>
<feature type="region of interest" description="Disordered" evidence="7">
    <location>
        <begin position="390"/>
        <end position="430"/>
    </location>
</feature>
<dbReference type="PROSITE" id="PS00226">
    <property type="entry name" value="IF_ROD_1"/>
    <property type="match status" value="1"/>
</dbReference>
<feature type="compositionally biased region" description="Polar residues" evidence="7">
    <location>
        <begin position="18"/>
        <end position="28"/>
    </location>
</feature>
<evidence type="ECO:0000256" key="7">
    <source>
        <dbReference type="SAM" id="MobiDB-lite"/>
    </source>
</evidence>
<dbReference type="SUPFAM" id="SSF90257">
    <property type="entry name" value="Myosin rod fragments"/>
    <property type="match status" value="1"/>
</dbReference>
<feature type="compositionally biased region" description="Low complexity" evidence="7">
    <location>
        <begin position="404"/>
        <end position="417"/>
    </location>
</feature>
<reference evidence="10" key="1">
    <citation type="submission" date="2025-08" db="UniProtKB">
        <authorList>
            <consortium name="Ensembl"/>
        </authorList>
    </citation>
    <scope>IDENTIFICATION</scope>
</reference>
<proteinExistence type="inferred from homology"/>
<feature type="compositionally biased region" description="Acidic residues" evidence="7">
    <location>
        <begin position="591"/>
        <end position="606"/>
    </location>
</feature>
<evidence type="ECO:0000256" key="6">
    <source>
        <dbReference type="SAM" id="Coils"/>
    </source>
</evidence>
<reference evidence="10" key="2">
    <citation type="submission" date="2025-09" db="UniProtKB">
        <authorList>
            <consortium name="Ensembl"/>
        </authorList>
    </citation>
    <scope>IDENTIFICATION</scope>
</reference>